<feature type="non-terminal residue" evidence="1">
    <location>
        <position position="1"/>
    </location>
</feature>
<accession>A0A7L2Z4P9</accession>
<protein>
    <submittedName>
        <fullName evidence="1">BT3A3 protein</fullName>
    </submittedName>
</protein>
<organism evidence="1 2">
    <name type="scientific">Jacana jacana</name>
    <name type="common">Wattled jacana</name>
    <name type="synonym">Parra jacana</name>
    <dbReference type="NCBI Taxonomy" id="54508"/>
    <lineage>
        <taxon>Eukaryota</taxon>
        <taxon>Metazoa</taxon>
        <taxon>Chordata</taxon>
        <taxon>Craniata</taxon>
        <taxon>Vertebrata</taxon>
        <taxon>Euteleostomi</taxon>
        <taxon>Archelosauria</taxon>
        <taxon>Archosauria</taxon>
        <taxon>Dinosauria</taxon>
        <taxon>Saurischia</taxon>
        <taxon>Theropoda</taxon>
        <taxon>Coelurosauria</taxon>
        <taxon>Aves</taxon>
        <taxon>Neognathae</taxon>
        <taxon>Neoaves</taxon>
        <taxon>Charadriiformes</taxon>
        <taxon>Jacanidae</taxon>
        <taxon>Jacana</taxon>
    </lineage>
</organism>
<gene>
    <name evidence="1" type="primary">Btn3a3</name>
    <name evidence="1" type="ORF">JACJAC_R14237</name>
</gene>
<evidence type="ECO:0000313" key="1">
    <source>
        <dbReference type="EMBL" id="NXT02142.1"/>
    </source>
</evidence>
<comment type="caution">
    <text evidence="1">The sequence shown here is derived from an EMBL/GenBank/DDBJ whole genome shotgun (WGS) entry which is preliminary data.</text>
</comment>
<dbReference type="OrthoDB" id="9986391at2759"/>
<evidence type="ECO:0000313" key="2">
    <source>
        <dbReference type="Proteomes" id="UP000550086"/>
    </source>
</evidence>
<name>A0A7L2Z4P9_JACJC</name>
<dbReference type="AlphaFoldDB" id="A0A7L2Z4P9"/>
<sequence length="70" mass="7843">RALTRPPTPLRLPGGAPRKIRVRLDCDFGEVAFFDAERGSPIFTFSPLSFAGERLRPWFWVELGTLSLGP</sequence>
<reference evidence="1 2" key="1">
    <citation type="submission" date="2019-09" db="EMBL/GenBank/DDBJ databases">
        <title>Bird 10,000 Genomes (B10K) Project - Family phase.</title>
        <authorList>
            <person name="Zhang G."/>
        </authorList>
    </citation>
    <scope>NUCLEOTIDE SEQUENCE [LARGE SCALE GENOMIC DNA]</scope>
    <source>
        <strain evidence="1">B10K-DU-002-59</strain>
        <tissue evidence="1">Muscle</tissue>
    </source>
</reference>
<dbReference type="Gene3D" id="2.60.120.920">
    <property type="match status" value="1"/>
</dbReference>
<dbReference type="InterPro" id="IPR013320">
    <property type="entry name" value="ConA-like_dom_sf"/>
</dbReference>
<dbReference type="Proteomes" id="UP000550086">
    <property type="component" value="Unassembled WGS sequence"/>
</dbReference>
<dbReference type="SUPFAM" id="SSF49899">
    <property type="entry name" value="Concanavalin A-like lectins/glucanases"/>
    <property type="match status" value="1"/>
</dbReference>
<proteinExistence type="predicted"/>
<dbReference type="InterPro" id="IPR043136">
    <property type="entry name" value="B30.2/SPRY_sf"/>
</dbReference>
<keyword evidence="2" id="KW-1185">Reference proteome</keyword>
<dbReference type="EMBL" id="VZTM01037699">
    <property type="protein sequence ID" value="NXT02142.1"/>
    <property type="molecule type" value="Genomic_DNA"/>
</dbReference>
<feature type="non-terminal residue" evidence="1">
    <location>
        <position position="70"/>
    </location>
</feature>